<proteinExistence type="predicted"/>
<accession>H2ZYX7</accession>
<reference evidence="1" key="3">
    <citation type="submission" date="2025-09" db="UniProtKB">
        <authorList>
            <consortium name="Ensembl"/>
        </authorList>
    </citation>
    <scope>IDENTIFICATION</scope>
</reference>
<name>H2ZYX7_LATCH</name>
<dbReference type="EMBL" id="AFYH01256992">
    <property type="status" value="NOT_ANNOTATED_CDS"/>
    <property type="molecule type" value="Genomic_DNA"/>
</dbReference>
<evidence type="ECO:0000313" key="2">
    <source>
        <dbReference type="Proteomes" id="UP000008672"/>
    </source>
</evidence>
<dbReference type="GeneTree" id="ENSGT00940000167314"/>
<dbReference type="InterPro" id="IPR050951">
    <property type="entry name" value="Retrovirus_Pol_polyprotein"/>
</dbReference>
<protein>
    <recommendedName>
        <fullName evidence="3">Peptidase A2 domain-containing protein</fullName>
    </recommendedName>
</protein>
<dbReference type="STRING" id="7897.ENSLACP00000002598"/>
<organism evidence="1 2">
    <name type="scientific">Latimeria chalumnae</name>
    <name type="common">Coelacanth</name>
    <dbReference type="NCBI Taxonomy" id="7897"/>
    <lineage>
        <taxon>Eukaryota</taxon>
        <taxon>Metazoa</taxon>
        <taxon>Chordata</taxon>
        <taxon>Craniata</taxon>
        <taxon>Vertebrata</taxon>
        <taxon>Euteleostomi</taxon>
        <taxon>Coelacanthiformes</taxon>
        <taxon>Coelacanthidae</taxon>
        <taxon>Latimeria</taxon>
    </lineage>
</organism>
<dbReference type="Ensembl" id="ENSLACT00000002619.1">
    <property type="protein sequence ID" value="ENSLACP00000002598.1"/>
    <property type="gene ID" value="ENSLACG00000002324.1"/>
</dbReference>
<reference evidence="2" key="1">
    <citation type="submission" date="2011-08" db="EMBL/GenBank/DDBJ databases">
        <title>The draft genome of Latimeria chalumnae.</title>
        <authorList>
            <person name="Di Palma F."/>
            <person name="Alfoldi J."/>
            <person name="Johnson J."/>
            <person name="Berlin A."/>
            <person name="Gnerre S."/>
            <person name="Jaffe D."/>
            <person name="MacCallum I."/>
            <person name="Young S."/>
            <person name="Walker B.J."/>
            <person name="Lander E."/>
            <person name="Lindblad-Toh K."/>
        </authorList>
    </citation>
    <scope>NUCLEOTIDE SEQUENCE [LARGE SCALE GENOMIC DNA]</scope>
    <source>
        <strain evidence="2">Wild caught</strain>
    </source>
</reference>
<dbReference type="SUPFAM" id="SSF56672">
    <property type="entry name" value="DNA/RNA polymerases"/>
    <property type="match status" value="1"/>
</dbReference>
<keyword evidence="2" id="KW-1185">Reference proteome</keyword>
<dbReference type="eggNOG" id="KOG0017">
    <property type="taxonomic scope" value="Eukaryota"/>
</dbReference>
<dbReference type="AlphaFoldDB" id="H2ZYX7"/>
<reference evidence="1" key="2">
    <citation type="submission" date="2025-08" db="UniProtKB">
        <authorList>
            <consortium name="Ensembl"/>
        </authorList>
    </citation>
    <scope>IDENTIFICATION</scope>
</reference>
<dbReference type="OMA" id="CMSSHAS"/>
<dbReference type="InParanoid" id="H2ZYX7"/>
<dbReference type="PANTHER" id="PTHR37984:SF13">
    <property type="entry name" value="RIBONUCLEASE H"/>
    <property type="match status" value="1"/>
</dbReference>
<sequence>FTMANYRKVDELKDGESWTEYIERLGHYFIANDIADETKRKAILFTVCGSKPYSLIKSLTSPAGPVNNSFQETVDLVETYCNPKPNKVIACCHFYKHDHQPGESVMTYVTALHQLTEHCEYGNILDDMLRDWMVCGIADDRTQRRLFEEGTNIDFQKAFDIAVSMETAAKNAENLKASLPSPPCMFCSQKAYHVDNFEKEEDGGDTSGTEIMSILSCYPKEKPYLCTLQVEGIDLIMEIDTGASISVVGETTYKRMSRPKFKATKTVLRTYTDEPIKVLGEAQVRVSYQGQAVMAPLYIVSGDGPSLLEIKHVITTLTKSSEIAGQFASVFQEEMGTLRGIKAKIYVDSQVPPMFFKARVMPFALKMRVEGEPERLQEEGVISPVQFSDWAAPIVPVRKPNGDIR</sequence>
<dbReference type="EMBL" id="AFYH01256991">
    <property type="status" value="NOT_ANNOTATED_CDS"/>
    <property type="molecule type" value="Genomic_DNA"/>
</dbReference>
<evidence type="ECO:0008006" key="3">
    <source>
        <dbReference type="Google" id="ProtNLM"/>
    </source>
</evidence>
<dbReference type="InterPro" id="IPR021109">
    <property type="entry name" value="Peptidase_aspartic_dom_sf"/>
</dbReference>
<dbReference type="Gene3D" id="3.10.10.10">
    <property type="entry name" value="HIV Type 1 Reverse Transcriptase, subunit A, domain 1"/>
    <property type="match status" value="1"/>
</dbReference>
<dbReference type="InterPro" id="IPR043502">
    <property type="entry name" value="DNA/RNA_pol_sf"/>
</dbReference>
<dbReference type="SUPFAM" id="SSF50630">
    <property type="entry name" value="Acid proteases"/>
    <property type="match status" value="1"/>
</dbReference>
<dbReference type="HOGENOM" id="CLU_035540_6_2_1"/>
<evidence type="ECO:0000313" key="1">
    <source>
        <dbReference type="Ensembl" id="ENSLACP00000002598.1"/>
    </source>
</evidence>
<dbReference type="PANTHER" id="PTHR37984">
    <property type="entry name" value="PROTEIN CBG26694"/>
    <property type="match status" value="1"/>
</dbReference>
<dbReference type="Proteomes" id="UP000008672">
    <property type="component" value="Unassembled WGS sequence"/>
</dbReference>